<dbReference type="Proteomes" id="UP000746612">
    <property type="component" value="Unassembled WGS sequence"/>
</dbReference>
<evidence type="ECO:0000313" key="1">
    <source>
        <dbReference type="EMBL" id="CAG1965332.1"/>
    </source>
</evidence>
<reference evidence="1" key="2">
    <citation type="submission" date="2021-03" db="EMBL/GenBank/DDBJ databases">
        <authorList>
            <person name="Alouane T."/>
            <person name="Langin T."/>
            <person name="Bonhomme L."/>
        </authorList>
    </citation>
    <scope>NUCLEOTIDE SEQUENCE</scope>
    <source>
        <strain evidence="1">MDC_Fg202</strain>
    </source>
</reference>
<name>A0A679PIS1_GIBZA</name>
<evidence type="ECO:0000313" key="2">
    <source>
        <dbReference type="EMBL" id="VIO60046.1"/>
    </source>
</evidence>
<proteinExistence type="predicted"/>
<reference evidence="2" key="1">
    <citation type="submission" date="2019-04" db="EMBL/GenBank/DDBJ databases">
        <authorList>
            <person name="Melise S."/>
            <person name="Noan J."/>
            <person name="Okalmin O."/>
        </authorList>
    </citation>
    <scope>NUCLEOTIDE SEQUENCE</scope>
    <source>
        <strain evidence="2">FN9</strain>
    </source>
</reference>
<dbReference type="EMBL" id="CAAKMV010000141">
    <property type="protein sequence ID" value="VIO60046.1"/>
    <property type="molecule type" value="Genomic_DNA"/>
</dbReference>
<dbReference type="EMBL" id="CAJPIJ010000068">
    <property type="protein sequence ID" value="CAG1965332.1"/>
    <property type="molecule type" value="Genomic_DNA"/>
</dbReference>
<sequence length="101" mass="11247">MNQGPLLEAFGAAGLEVWLGTAKPKADTIRLITTSSHVHPCASVIQKRFWGRSAPLYVFCTWIGLPRCDCIWITIFGYAIFMSTATISVDVHMELNFQGRD</sequence>
<organism evidence="2">
    <name type="scientific">Gibberella zeae</name>
    <name type="common">Wheat head blight fungus</name>
    <name type="synonym">Fusarium graminearum</name>
    <dbReference type="NCBI Taxonomy" id="5518"/>
    <lineage>
        <taxon>Eukaryota</taxon>
        <taxon>Fungi</taxon>
        <taxon>Dikarya</taxon>
        <taxon>Ascomycota</taxon>
        <taxon>Pezizomycotina</taxon>
        <taxon>Sordariomycetes</taxon>
        <taxon>Hypocreomycetidae</taxon>
        <taxon>Hypocreales</taxon>
        <taxon>Nectriaceae</taxon>
        <taxon>Fusarium</taxon>
    </lineage>
</organism>
<protein>
    <submittedName>
        <fullName evidence="2">Uncharacterized protein</fullName>
    </submittedName>
</protein>
<dbReference type="AlphaFoldDB" id="A0A679PIS1"/>
<gene>
    <name evidence="2" type="ORF">FUG_LOCUS356355</name>
    <name evidence="1" type="ORF">MDCFG202_LOCUS28825</name>
</gene>
<accession>A0A679PIS1</accession>